<dbReference type="GO" id="GO:0016491">
    <property type="term" value="F:oxidoreductase activity"/>
    <property type="evidence" value="ECO:0007669"/>
    <property type="project" value="UniProtKB-KW"/>
</dbReference>
<keyword evidence="9" id="KW-0676">Redox-active center</keyword>
<evidence type="ECO:0000256" key="2">
    <source>
        <dbReference type="ARBA" id="ARBA00006214"/>
    </source>
</evidence>
<reference evidence="12 13" key="1">
    <citation type="journal article" date="2012" name="Genome Biol. Evol.">
        <title>Nucleomorph genome sequence of the cryptophyte alga Chroomonas mesostigmatica CCMP1168 reveals lineage-specific gene loss and genome complexity.</title>
        <authorList>
            <person name="Moore C.E."/>
            <person name="Curtis B."/>
            <person name="Mills T."/>
            <person name="Tanifuji G."/>
            <person name="Archibald J.M."/>
        </authorList>
    </citation>
    <scope>NUCLEOTIDE SEQUENCE [LARGE SCALE GENOMIC DNA]</scope>
    <source>
        <strain evidence="12 13">CCMP1168</strain>
    </source>
</reference>
<dbReference type="Gene3D" id="1.20.1440.130">
    <property type="entry name" value="VKOR domain"/>
    <property type="match status" value="1"/>
</dbReference>
<dbReference type="InterPro" id="IPR038354">
    <property type="entry name" value="VKOR_sf"/>
</dbReference>
<keyword evidence="12" id="KW-0542">Nucleomorph</keyword>
<geneLocation type="nucleomorph" evidence="12"/>
<sequence length="243" mass="28622">MLIFPQLYFKFFPKNKGPIFLNSTKVSFFFSERNFSNFKKKKEQELNFKKKIFKKRKFFIGRTKRELRICEIPLKSTISFVAGIGFLETFHLSYKKIKNSNIMCGVEGCSSVLNSSFSDFMGFPVSLIGFIIYGIIFVIYIKRLFLEKKFYFDFRKENFFFFNVVLLVYGISGVYFSVILENILKINCPWCLLSILFTGTIILCMSFEQNNEKINLNIRYIISGTFLILTMYVIDLIEIFLSL</sequence>
<protein>
    <recommendedName>
        <fullName evidence="11">Vitamin K epoxide reductase domain-containing protein</fullName>
    </recommendedName>
</protein>
<dbReference type="SMART" id="SM00756">
    <property type="entry name" value="VKc"/>
    <property type="match status" value="1"/>
</dbReference>
<keyword evidence="3 10" id="KW-0812">Transmembrane</keyword>
<evidence type="ECO:0000256" key="8">
    <source>
        <dbReference type="ARBA" id="ARBA00023157"/>
    </source>
</evidence>
<gene>
    <name evidence="12" type="ORF">CMESO_304</name>
</gene>
<dbReference type="PANTHER" id="PTHR34573">
    <property type="entry name" value="VKC DOMAIN-CONTAINING PROTEIN"/>
    <property type="match status" value="1"/>
</dbReference>
<dbReference type="InterPro" id="IPR044698">
    <property type="entry name" value="VKOR/LTO1"/>
</dbReference>
<keyword evidence="6" id="KW-0560">Oxidoreductase</keyword>
<dbReference type="PANTHER" id="PTHR34573:SF1">
    <property type="entry name" value="VITAMIN K EPOXIDE REDUCTASE DOMAIN-CONTAINING PROTEIN"/>
    <property type="match status" value="1"/>
</dbReference>
<dbReference type="GO" id="GO:0048038">
    <property type="term" value="F:quinone binding"/>
    <property type="evidence" value="ECO:0007669"/>
    <property type="project" value="UniProtKB-KW"/>
</dbReference>
<keyword evidence="7 10" id="KW-0472">Membrane</keyword>
<organism evidence="12 13">
    <name type="scientific">Chroomonas mesostigmatica CCMP1168</name>
    <dbReference type="NCBI Taxonomy" id="1195612"/>
    <lineage>
        <taxon>Eukaryota</taxon>
        <taxon>Cryptophyceae</taxon>
        <taxon>Pyrenomonadales</taxon>
        <taxon>Chroomonadaceae</taxon>
        <taxon>Chroomonas</taxon>
    </lineage>
</organism>
<keyword evidence="5 10" id="KW-1133">Transmembrane helix</keyword>
<evidence type="ECO:0000256" key="3">
    <source>
        <dbReference type="ARBA" id="ARBA00022692"/>
    </source>
</evidence>
<evidence type="ECO:0000313" key="13">
    <source>
        <dbReference type="Proteomes" id="UP000243348"/>
    </source>
</evidence>
<dbReference type="EMBL" id="CP003681">
    <property type="protein sequence ID" value="AFP65473.1"/>
    <property type="molecule type" value="Genomic_DNA"/>
</dbReference>
<evidence type="ECO:0000313" key="12">
    <source>
        <dbReference type="EMBL" id="AFP65473.1"/>
    </source>
</evidence>
<feature type="transmembrane region" description="Helical" evidence="10">
    <location>
        <begin position="160"/>
        <end position="180"/>
    </location>
</feature>
<feature type="transmembrane region" description="Helical" evidence="10">
    <location>
        <begin position="220"/>
        <end position="241"/>
    </location>
</feature>
<keyword evidence="8" id="KW-1015">Disulfide bond</keyword>
<name>J7G857_9CRYP</name>
<dbReference type="GO" id="GO:0016020">
    <property type="term" value="C:membrane"/>
    <property type="evidence" value="ECO:0007669"/>
    <property type="project" value="UniProtKB-SubCell"/>
</dbReference>
<evidence type="ECO:0000256" key="7">
    <source>
        <dbReference type="ARBA" id="ARBA00023136"/>
    </source>
</evidence>
<feature type="transmembrane region" description="Helical" evidence="10">
    <location>
        <begin position="186"/>
        <end position="208"/>
    </location>
</feature>
<accession>J7G857</accession>
<evidence type="ECO:0000256" key="6">
    <source>
        <dbReference type="ARBA" id="ARBA00023002"/>
    </source>
</evidence>
<feature type="domain" description="Vitamin K epoxide reductase" evidence="11">
    <location>
        <begin position="71"/>
        <end position="207"/>
    </location>
</feature>
<comment type="similarity">
    <text evidence="2">Belongs to the VKOR family.</text>
</comment>
<proteinExistence type="inferred from homology"/>
<evidence type="ECO:0000256" key="4">
    <source>
        <dbReference type="ARBA" id="ARBA00022719"/>
    </source>
</evidence>
<evidence type="ECO:0000256" key="5">
    <source>
        <dbReference type="ARBA" id="ARBA00022989"/>
    </source>
</evidence>
<evidence type="ECO:0000256" key="10">
    <source>
        <dbReference type="SAM" id="Phobius"/>
    </source>
</evidence>
<dbReference type="InterPro" id="IPR012932">
    <property type="entry name" value="VKOR"/>
</dbReference>
<evidence type="ECO:0000256" key="1">
    <source>
        <dbReference type="ARBA" id="ARBA00004141"/>
    </source>
</evidence>
<evidence type="ECO:0000256" key="9">
    <source>
        <dbReference type="ARBA" id="ARBA00023284"/>
    </source>
</evidence>
<feature type="transmembrane region" description="Helical" evidence="10">
    <location>
        <begin position="120"/>
        <end position="140"/>
    </location>
</feature>
<dbReference type="AlphaFoldDB" id="J7G857"/>
<dbReference type="Proteomes" id="UP000243348">
    <property type="component" value="Nucleomorph 2"/>
</dbReference>
<comment type="subcellular location">
    <subcellularLocation>
        <location evidence="1">Membrane</location>
        <topology evidence="1">Multi-pass membrane protein</topology>
    </subcellularLocation>
</comment>
<dbReference type="Pfam" id="PF07884">
    <property type="entry name" value="VKOR"/>
    <property type="match status" value="1"/>
</dbReference>
<dbReference type="CDD" id="cd12916">
    <property type="entry name" value="VKOR_1"/>
    <property type="match status" value="1"/>
</dbReference>
<keyword evidence="4" id="KW-0874">Quinone</keyword>
<evidence type="ECO:0000259" key="11">
    <source>
        <dbReference type="SMART" id="SM00756"/>
    </source>
</evidence>